<proteinExistence type="predicted"/>
<protein>
    <recommendedName>
        <fullName evidence="4">Secreted protein</fullName>
    </recommendedName>
</protein>
<reference evidence="2 3" key="1">
    <citation type="submission" date="2019-02" db="EMBL/GenBank/DDBJ databases">
        <title>Draft genome sequences of novel Actinobacteria.</title>
        <authorList>
            <person name="Sahin N."/>
            <person name="Ay H."/>
            <person name="Saygin H."/>
        </authorList>
    </citation>
    <scope>NUCLEOTIDE SEQUENCE [LARGE SCALE GENOMIC DNA]</scope>
    <source>
        <strain evidence="2 3">KC603</strain>
    </source>
</reference>
<dbReference type="EMBL" id="SMKL01000026">
    <property type="protein sequence ID" value="TDC50981.1"/>
    <property type="molecule type" value="Genomic_DNA"/>
</dbReference>
<sequence length="157" mass="17008">MRLRSLLTAVVLTVAALVPSTAATAGALPTESRPGEVAYNTRQLLLRFPAPPGAMSCKVRAIELRAGDYLWQSANTHGGNQRREIRLDSGEYTWSDCVTYWDRGDGFAVYLHRSYLTRHSAGVDAELAASTIHNGGRPGLVLSVYGSTLQLLDCVVC</sequence>
<evidence type="ECO:0000313" key="2">
    <source>
        <dbReference type="EMBL" id="TDC50981.1"/>
    </source>
</evidence>
<comment type="caution">
    <text evidence="2">The sequence shown here is derived from an EMBL/GenBank/DDBJ whole genome shotgun (WGS) entry which is preliminary data.</text>
</comment>
<gene>
    <name evidence="2" type="ORF">E1212_13650</name>
</gene>
<evidence type="ECO:0000256" key="1">
    <source>
        <dbReference type="SAM" id="SignalP"/>
    </source>
</evidence>
<feature type="chain" id="PRO_5038885316" description="Secreted protein" evidence="1">
    <location>
        <begin position="26"/>
        <end position="157"/>
    </location>
</feature>
<name>A0A4R4RMJ0_9ACTN</name>
<evidence type="ECO:0000313" key="3">
    <source>
        <dbReference type="Proteomes" id="UP000295621"/>
    </source>
</evidence>
<dbReference type="OrthoDB" id="5196787at2"/>
<dbReference type="AlphaFoldDB" id="A0A4R4RMJ0"/>
<keyword evidence="1" id="KW-0732">Signal</keyword>
<organism evidence="2 3">
    <name type="scientific">Jiangella ureilytica</name>
    <dbReference type="NCBI Taxonomy" id="2530374"/>
    <lineage>
        <taxon>Bacteria</taxon>
        <taxon>Bacillati</taxon>
        <taxon>Actinomycetota</taxon>
        <taxon>Actinomycetes</taxon>
        <taxon>Jiangellales</taxon>
        <taxon>Jiangellaceae</taxon>
        <taxon>Jiangella</taxon>
    </lineage>
</organism>
<evidence type="ECO:0008006" key="4">
    <source>
        <dbReference type="Google" id="ProtNLM"/>
    </source>
</evidence>
<feature type="signal peptide" evidence="1">
    <location>
        <begin position="1"/>
        <end position="25"/>
    </location>
</feature>
<dbReference type="Proteomes" id="UP000295621">
    <property type="component" value="Unassembled WGS sequence"/>
</dbReference>
<accession>A0A4R4RMJ0</accession>
<keyword evidence="3" id="KW-1185">Reference proteome</keyword>
<dbReference type="RefSeq" id="WP_131983300.1">
    <property type="nucleotide sequence ID" value="NZ_SMKL01000026.1"/>
</dbReference>